<dbReference type="Gene3D" id="3.90.870.10">
    <property type="entry name" value="DHBP synthase"/>
    <property type="match status" value="1"/>
</dbReference>
<evidence type="ECO:0000313" key="5">
    <source>
        <dbReference type="Proteomes" id="UP000031980"/>
    </source>
</evidence>
<name>A0A0C3RJU7_9PORP</name>
<evidence type="ECO:0000313" key="2">
    <source>
        <dbReference type="EMBL" id="KIO46579.1"/>
    </source>
</evidence>
<sequence length="202" mass="22538">MFVRLFEDNPNEREIRKIVDLLHDGGVIIYPTDTIYAIGCDINNVKAVQRVSAIRGVKAEKANFSMICKDLSNISIYAKVNNEVFRTMKQYIPGPYTFVLPATNKLPNVLMNKRKTIGIRIPNNFIVQAIVKELDGPLLTTSVKGGPDEEVEYITDPELIHEKYEKLVDLVIDGGYGKNVPSTVLDCTGDEIAVIRQGLGEL</sequence>
<dbReference type="GO" id="GO:0003725">
    <property type="term" value="F:double-stranded RNA binding"/>
    <property type="evidence" value="ECO:0007669"/>
    <property type="project" value="InterPro"/>
</dbReference>
<dbReference type="NCBIfam" id="TIGR00057">
    <property type="entry name" value="L-threonylcarbamoyladenylate synthase"/>
    <property type="match status" value="1"/>
</dbReference>
<dbReference type="Pfam" id="PF01300">
    <property type="entry name" value="Sua5_yciO_yrdC"/>
    <property type="match status" value="1"/>
</dbReference>
<dbReference type="InterPro" id="IPR017945">
    <property type="entry name" value="DHBP_synth_RibB-like_a/b_dom"/>
</dbReference>
<evidence type="ECO:0000313" key="4">
    <source>
        <dbReference type="Proteomes" id="UP000031937"/>
    </source>
</evidence>
<dbReference type="InterPro" id="IPR006070">
    <property type="entry name" value="Sua5-like_dom"/>
</dbReference>
<dbReference type="OrthoDB" id="9814580at2"/>
<comment type="caution">
    <text evidence="2">The sequence shown here is derived from an EMBL/GenBank/DDBJ whole genome shotgun (WGS) entry which is preliminary data.</text>
</comment>
<evidence type="ECO:0000313" key="3">
    <source>
        <dbReference type="EMBL" id="KIO47043.1"/>
    </source>
</evidence>
<dbReference type="EMBL" id="JPIT01000008">
    <property type="protein sequence ID" value="KIO47043.1"/>
    <property type="molecule type" value="Genomic_DNA"/>
</dbReference>
<evidence type="ECO:0000259" key="1">
    <source>
        <dbReference type="PROSITE" id="PS51163"/>
    </source>
</evidence>
<dbReference type="PANTHER" id="PTHR42828:SF3">
    <property type="entry name" value="THREONYLCARBAMOYL-AMP SYNTHASE"/>
    <property type="match status" value="1"/>
</dbReference>
<dbReference type="SUPFAM" id="SSF55821">
    <property type="entry name" value="YrdC/RibB"/>
    <property type="match status" value="1"/>
</dbReference>
<dbReference type="AlphaFoldDB" id="A0A0C3RJU7"/>
<reference evidence="2 5" key="1">
    <citation type="submission" date="2014-07" db="EMBL/GenBank/DDBJ databases">
        <title>Porphyromonadaceae bacterium OUH 308042 = ATCC BAA-2681 = DSM 28342 draft genome.</title>
        <authorList>
            <person name="Sydenham T.V."/>
            <person name="Hasman H."/>
            <person name="Justensen U.S."/>
        </authorList>
    </citation>
    <scope>NUCLEOTIDE SEQUENCE [LARGE SCALE GENOMIC DNA]</scope>
    <source>
        <strain evidence="2 5">OUH 308042</strain>
    </source>
</reference>
<feature type="domain" description="YrdC-like" evidence="1">
    <location>
        <begin position="12"/>
        <end position="200"/>
    </location>
</feature>
<organism evidence="2 5">
    <name type="scientific">Sanguibacteroides justesenii</name>
    <dbReference type="NCBI Taxonomy" id="1547597"/>
    <lineage>
        <taxon>Bacteria</taxon>
        <taxon>Pseudomonadati</taxon>
        <taxon>Bacteroidota</taxon>
        <taxon>Bacteroidia</taxon>
        <taxon>Bacteroidales</taxon>
        <taxon>Porphyromonadaceae</taxon>
        <taxon>Sanguibacteroides</taxon>
    </lineage>
</organism>
<protein>
    <submittedName>
        <fullName evidence="2">Translation factor Sua5</fullName>
    </submittedName>
</protein>
<dbReference type="Proteomes" id="UP000031937">
    <property type="component" value="Unassembled WGS sequence"/>
</dbReference>
<dbReference type="PANTHER" id="PTHR42828">
    <property type="entry name" value="DHBP SYNTHASE RIBB-LIKE ALPHA/BETA DOMAIN-CONTAINING PROTEIN"/>
    <property type="match status" value="1"/>
</dbReference>
<keyword evidence="5" id="KW-1185">Reference proteome</keyword>
<gene>
    <name evidence="2" type="ORF">BA92_01520</name>
    <name evidence="3" type="ORF">IE90_03275</name>
</gene>
<accession>A0A0C3RJU7</accession>
<dbReference type="RefSeq" id="WP_041502450.1">
    <property type="nucleotide sequence ID" value="NZ_JPIT01000008.1"/>
</dbReference>
<dbReference type="Proteomes" id="UP000031980">
    <property type="component" value="Unassembled WGS sequence"/>
</dbReference>
<dbReference type="EMBL" id="JPIU01000025">
    <property type="protein sequence ID" value="KIO46579.1"/>
    <property type="molecule type" value="Genomic_DNA"/>
</dbReference>
<reference evidence="3 4" key="2">
    <citation type="submission" date="2014-07" db="EMBL/GenBank/DDBJ databases">
        <title>Porphyromonadaceae bacterium OUH 334697 = ATCC BAA-2682 = DSM 28341 draft genome.</title>
        <authorList>
            <person name="Sydenham T.V."/>
            <person name="Hasman H."/>
            <person name="Justesen U.S."/>
        </authorList>
    </citation>
    <scope>NUCLEOTIDE SEQUENCE [LARGE SCALE GENOMIC DNA]</scope>
    <source>
        <strain evidence="3 4">OUH 334697</strain>
    </source>
</reference>
<dbReference type="PROSITE" id="PS51163">
    <property type="entry name" value="YRDC"/>
    <property type="match status" value="1"/>
</dbReference>
<dbReference type="InterPro" id="IPR052532">
    <property type="entry name" value="SUA5_domain"/>
</dbReference>
<proteinExistence type="predicted"/>